<feature type="non-terminal residue" evidence="2">
    <location>
        <position position="135"/>
    </location>
</feature>
<organism evidence="2 3">
    <name type="scientific">Streptomyces boncukensis</name>
    <dbReference type="NCBI Taxonomy" id="2711219"/>
    <lineage>
        <taxon>Bacteria</taxon>
        <taxon>Bacillati</taxon>
        <taxon>Actinomycetota</taxon>
        <taxon>Actinomycetes</taxon>
        <taxon>Kitasatosporales</taxon>
        <taxon>Streptomycetaceae</taxon>
        <taxon>Streptomyces</taxon>
    </lineage>
</organism>
<dbReference type="SUPFAM" id="SSF54593">
    <property type="entry name" value="Glyoxalase/Bleomycin resistance protein/Dihydroxybiphenyl dioxygenase"/>
    <property type="match status" value="1"/>
</dbReference>
<feature type="domain" description="VOC" evidence="1">
    <location>
        <begin position="3"/>
        <end position="128"/>
    </location>
</feature>
<dbReference type="PANTHER" id="PTHR36503:SF2">
    <property type="entry name" value="BLR2408 PROTEIN"/>
    <property type="match status" value="1"/>
</dbReference>
<dbReference type="PROSITE" id="PS51819">
    <property type="entry name" value="VOC"/>
    <property type="match status" value="1"/>
</dbReference>
<name>A0A6G4X8H3_9ACTN</name>
<dbReference type="InterPro" id="IPR037523">
    <property type="entry name" value="VOC_core"/>
</dbReference>
<evidence type="ECO:0000313" key="3">
    <source>
        <dbReference type="Proteomes" id="UP000477722"/>
    </source>
</evidence>
<gene>
    <name evidence="2" type="ORF">G5C65_32405</name>
</gene>
<dbReference type="InterPro" id="IPR053863">
    <property type="entry name" value="Glyoxy/Ble-like_N"/>
</dbReference>
<dbReference type="InterPro" id="IPR029068">
    <property type="entry name" value="Glyas_Bleomycin-R_OHBP_Dase"/>
</dbReference>
<comment type="caution">
    <text evidence="2">The sequence shown here is derived from an EMBL/GenBank/DDBJ whole genome shotgun (WGS) entry which is preliminary data.</text>
</comment>
<dbReference type="EMBL" id="JAAKZZ010000582">
    <property type="protein sequence ID" value="NGO72961.1"/>
    <property type="molecule type" value="Genomic_DNA"/>
</dbReference>
<sequence>MPKMIFVNLPVKDLDRAKDFFTKLGYEINPQFTDQNAACVVIADGSIYTMLLVEPFFQGFSKRDLPDYSTTTGSIIALSADSREEVDAYVERALANGATEGHSNIDEGPMYGRSFHDLDGHLWEYTWMDPAAIEG</sequence>
<evidence type="ECO:0000313" key="2">
    <source>
        <dbReference type="EMBL" id="NGO72961.1"/>
    </source>
</evidence>
<accession>A0A6G4X8H3</accession>
<dbReference type="Proteomes" id="UP000477722">
    <property type="component" value="Unassembled WGS sequence"/>
</dbReference>
<protein>
    <submittedName>
        <fullName evidence="2">Glyoxalase</fullName>
    </submittedName>
</protein>
<dbReference type="PANTHER" id="PTHR36503">
    <property type="entry name" value="BLR2520 PROTEIN"/>
    <property type="match status" value="1"/>
</dbReference>
<reference evidence="2 3" key="1">
    <citation type="submission" date="2020-02" db="EMBL/GenBank/DDBJ databases">
        <title>Whole-genome analyses of novel actinobacteria.</title>
        <authorList>
            <person name="Sahin N."/>
            <person name="Tatar D."/>
        </authorList>
    </citation>
    <scope>NUCLEOTIDE SEQUENCE [LARGE SCALE GENOMIC DNA]</scope>
    <source>
        <strain evidence="2 3">SB3404</strain>
    </source>
</reference>
<evidence type="ECO:0000259" key="1">
    <source>
        <dbReference type="PROSITE" id="PS51819"/>
    </source>
</evidence>
<dbReference type="Pfam" id="PF22677">
    <property type="entry name" value="Ble-like_N"/>
    <property type="match status" value="1"/>
</dbReference>
<dbReference type="AlphaFoldDB" id="A0A6G4X8H3"/>
<proteinExistence type="predicted"/>
<dbReference type="RefSeq" id="WP_165302615.1">
    <property type="nucleotide sequence ID" value="NZ_JAAKZZ010000582.1"/>
</dbReference>
<keyword evidence="3" id="KW-1185">Reference proteome</keyword>
<dbReference type="Gene3D" id="3.10.180.10">
    <property type="entry name" value="2,3-Dihydroxybiphenyl 1,2-Dioxygenase, domain 1"/>
    <property type="match status" value="1"/>
</dbReference>